<sequence length="69" mass="7694">MTRRPPDANRWLAIRLADRPGDRGWVVMANGEAYAEQFGWGSQFEALGARIVADFAGNRPVWPSCASSW</sequence>
<reference evidence="2" key="1">
    <citation type="journal article" date="2019" name="Int. J. Syst. Evol. Microbiol.">
        <title>The Global Catalogue of Microorganisms (GCM) 10K type strain sequencing project: providing services to taxonomists for standard genome sequencing and annotation.</title>
        <authorList>
            <consortium name="The Broad Institute Genomics Platform"/>
            <consortium name="The Broad Institute Genome Sequencing Center for Infectious Disease"/>
            <person name="Wu L."/>
            <person name="Ma J."/>
        </authorList>
    </citation>
    <scope>NUCLEOTIDE SEQUENCE [LARGE SCALE GENOMIC DNA]</scope>
    <source>
        <strain evidence="2">JCM 15591</strain>
    </source>
</reference>
<comment type="caution">
    <text evidence="1">The sequence shown here is derived from an EMBL/GenBank/DDBJ whole genome shotgun (WGS) entry which is preliminary data.</text>
</comment>
<evidence type="ECO:0000313" key="1">
    <source>
        <dbReference type="EMBL" id="GAA1759779.1"/>
    </source>
</evidence>
<dbReference type="RefSeq" id="WP_344065293.1">
    <property type="nucleotide sequence ID" value="NZ_BAAAPN010000045.1"/>
</dbReference>
<dbReference type="Proteomes" id="UP001501475">
    <property type="component" value="Unassembled WGS sequence"/>
</dbReference>
<evidence type="ECO:0000313" key="2">
    <source>
        <dbReference type="Proteomes" id="UP001501475"/>
    </source>
</evidence>
<keyword evidence="2" id="KW-1185">Reference proteome</keyword>
<protein>
    <submittedName>
        <fullName evidence="1">Uncharacterized protein</fullName>
    </submittedName>
</protein>
<name>A0ABP4WSD7_9MICO</name>
<organism evidence="1 2">
    <name type="scientific">Nostocoides vanveenii</name>
    <dbReference type="NCBI Taxonomy" id="330835"/>
    <lineage>
        <taxon>Bacteria</taxon>
        <taxon>Bacillati</taxon>
        <taxon>Actinomycetota</taxon>
        <taxon>Actinomycetes</taxon>
        <taxon>Micrococcales</taxon>
        <taxon>Intrasporangiaceae</taxon>
        <taxon>Nostocoides</taxon>
    </lineage>
</organism>
<accession>A0ABP4WSD7</accession>
<dbReference type="EMBL" id="BAAAPN010000045">
    <property type="protein sequence ID" value="GAA1759779.1"/>
    <property type="molecule type" value="Genomic_DNA"/>
</dbReference>
<gene>
    <name evidence="1" type="ORF">GCM10009810_19010</name>
</gene>
<proteinExistence type="predicted"/>